<name>A0A1G1Z454_9BACT</name>
<sequence length="1442" mass="146149">MKGFKRFTSIALSLSTAVWLSGAAMFVPVAQAQSVSDLQAQINALLAQITQLQSQLASAGGSSVTTACSFTVDLTIGSKGAAVKCLQQYLNGAGYKVADTGAGSPGNETEYFGSLTQAAVSKWQTAMEVSPTAGYFGAKSRAKYTSVAGSSTGTGTGTTVPVGSGLAVSLASDSPAAATLPDGSAYNKVTKLNLTAGAGEVRVTGFRVTRGAFSLNSNFSGVMIFDASGMRHGNVVTLSEDKALITFTGDPIVVPAGQTVAVWVEVNIDAAQTTNGTFNFGIASSADVMVDGSASVSGSFPVTGSTFSVIDGSGTVGSLDVDAETISAAARNVDLGVKDFPIGKFQFTAGANEDVKLSSLRLYNNGNSTDADLGSLKLKNDVTGEVLAEVSATSSKYVTFTLASGLVIPKGQNKTLAIHADVVSGSSRTAQFIVQNDYDVSAMGVSTNGSLLVAHAAGTDATAGFPVGETANYNTITVTQGSLTVTKDTSSPSGNLAPGQNSAVLGVWKLEAVGEDIELQKADFDVLGTSTATDFTGSLSLMVGASTIYSNSTLTNYFDGDAAGTDQTTLSTYYIVPANTSVLMKLVGNMASAATNNLTVIGDFGDVYYRRVSTNNYATASDDAYVAANTLTINTAALTVAKNASYGNQNVVAGGANTKVGSYVLQSGSAEGVNVSAVNVDMSAITGMTNMRLKKVNADGSETQIGSTVSTPSATDDANSFSVGGVLNIPASGSVIVNVYVDMSSTAVTVNTDIDAADITASGASSGTTLSGDQPSAQVVGQTITVQTTGTLLVQTDSSTPVDAVLHTLESDKEMLRVKFTSEYEAVNITKLTFGSRRSSANLSSVSVTANNVTISTVPINGVATFSGLTLQVPKDSTLVAYVKGTTTEVGTLVSAEAVRLGLDSLEANGTSSGSRIYEKTVTTTAAVGDIAADTATALTVGSAANFSIGDVVQVHTAQGTSSFSGVVTAVNTATPSVTVAGPQNLGDCATATCYVTKYATREAVTSDAATAAEDVDDVTSSAITVSSTRGFAPGDVVRIEARAGTVDDGGFYTVVSVTDGNTMNVIGVGEVTASLDWGASVATDRLTRMATSASTQTSDATDDIVADTAAAIDVDSTVGFAAGDIVVLNSTASAVTTRQLYTVAAVTDADTLSLIGKGAQTNIPADSWVTELASTRTTQTSVVTDDIAADTAGATSTISVDSSAGFVDGDIVVLNSTVGGDIYMVTDVPSSTTIQLTGETALTNIPLDSYVTILASSTANGKPYTVHDVEPVLTMNPSSPSTGSQGANELVALFDVQAAGGTELNVKSIVLTRGGNIATRVAVGSRAKVYDYTSGSKGELLGTGDADWSGTAAGSTETVTLSSPYPITAGQKATFGITVDTSSAQVSDTFQVYINGTSGLAGLFGGLSWYYDSSSPGTEPSNASPSTLADTYPVEGKVLVY</sequence>
<protein>
    <recommendedName>
        <fullName evidence="2">Peptidoglycan binding-like domain-containing protein</fullName>
    </recommendedName>
</protein>
<comment type="caution">
    <text evidence="3">The sequence shown here is derived from an EMBL/GenBank/DDBJ whole genome shotgun (WGS) entry which is preliminary data.</text>
</comment>
<organism evidence="3 4">
    <name type="scientific">Candidatus Colwellbacteria bacterium RIFCSPLOWO2_02_FULL_44_20b</name>
    <dbReference type="NCBI Taxonomy" id="1797691"/>
    <lineage>
        <taxon>Bacteria</taxon>
        <taxon>Candidatus Colwelliibacteriota</taxon>
    </lineage>
</organism>
<proteinExistence type="predicted"/>
<evidence type="ECO:0000313" key="3">
    <source>
        <dbReference type="EMBL" id="OGY59412.1"/>
    </source>
</evidence>
<dbReference type="SUPFAM" id="SSF47090">
    <property type="entry name" value="PGBD-like"/>
    <property type="match status" value="1"/>
</dbReference>
<feature type="signal peptide" evidence="1">
    <location>
        <begin position="1"/>
        <end position="32"/>
    </location>
</feature>
<dbReference type="InterPro" id="IPR002477">
    <property type="entry name" value="Peptidoglycan-bd-like"/>
</dbReference>
<dbReference type="Proteomes" id="UP000178808">
    <property type="component" value="Unassembled WGS sequence"/>
</dbReference>
<gene>
    <name evidence="3" type="ORF">A3I31_01250</name>
</gene>
<evidence type="ECO:0000256" key="1">
    <source>
        <dbReference type="SAM" id="SignalP"/>
    </source>
</evidence>
<feature type="chain" id="PRO_5009581733" description="Peptidoglycan binding-like domain-containing protein" evidence="1">
    <location>
        <begin position="33"/>
        <end position="1442"/>
    </location>
</feature>
<evidence type="ECO:0000259" key="2">
    <source>
        <dbReference type="Pfam" id="PF01471"/>
    </source>
</evidence>
<keyword evidence="1" id="KW-0732">Signal</keyword>
<accession>A0A1G1Z454</accession>
<dbReference type="InterPro" id="IPR036366">
    <property type="entry name" value="PGBDSf"/>
</dbReference>
<evidence type="ECO:0000313" key="4">
    <source>
        <dbReference type="Proteomes" id="UP000178808"/>
    </source>
</evidence>
<dbReference type="InterPro" id="IPR036365">
    <property type="entry name" value="PGBD-like_sf"/>
</dbReference>
<dbReference type="EMBL" id="MHIZ01000035">
    <property type="protein sequence ID" value="OGY59412.1"/>
    <property type="molecule type" value="Genomic_DNA"/>
</dbReference>
<dbReference type="Gene3D" id="1.10.101.10">
    <property type="entry name" value="PGBD-like superfamily/PGBD"/>
    <property type="match status" value="1"/>
</dbReference>
<reference evidence="3 4" key="1">
    <citation type="journal article" date="2016" name="Nat. Commun.">
        <title>Thousands of microbial genomes shed light on interconnected biogeochemical processes in an aquifer system.</title>
        <authorList>
            <person name="Anantharaman K."/>
            <person name="Brown C.T."/>
            <person name="Hug L.A."/>
            <person name="Sharon I."/>
            <person name="Castelle C.J."/>
            <person name="Probst A.J."/>
            <person name="Thomas B.C."/>
            <person name="Singh A."/>
            <person name="Wilkins M.J."/>
            <person name="Karaoz U."/>
            <person name="Brodie E.L."/>
            <person name="Williams K.H."/>
            <person name="Hubbard S.S."/>
            <person name="Banfield J.F."/>
        </authorList>
    </citation>
    <scope>NUCLEOTIDE SEQUENCE [LARGE SCALE GENOMIC DNA]</scope>
</reference>
<dbReference type="Pfam" id="PF01471">
    <property type="entry name" value="PG_binding_1"/>
    <property type="match status" value="1"/>
</dbReference>
<feature type="domain" description="Peptidoglycan binding-like" evidence="2">
    <location>
        <begin position="80"/>
        <end position="136"/>
    </location>
</feature>